<gene>
    <name evidence="1" type="ORF">PoMZ_00356</name>
</gene>
<organism evidence="1 2">
    <name type="scientific">Pyricularia oryzae</name>
    <name type="common">Rice blast fungus</name>
    <name type="synonym">Magnaporthe oryzae</name>
    <dbReference type="NCBI Taxonomy" id="318829"/>
    <lineage>
        <taxon>Eukaryota</taxon>
        <taxon>Fungi</taxon>
        <taxon>Dikarya</taxon>
        <taxon>Ascomycota</taxon>
        <taxon>Pezizomycotina</taxon>
        <taxon>Sordariomycetes</taxon>
        <taxon>Sordariomycetidae</taxon>
        <taxon>Magnaporthales</taxon>
        <taxon>Pyriculariaceae</taxon>
        <taxon>Pyricularia</taxon>
    </lineage>
</organism>
<sequence>MTAPSRLDLLAEVPDDVILVIFAHMETARDMVNLAGSCKRLTQLLRERGWRIFARTRFPSLQIPREQTLKNPELSWAMLAESLTYQSRCWDRRSLNFTATVSLPPAGATFHHRQAQRWPSRCDAHYDVDTRSELLVWSEGEGFCARERRIVDDGWGEDRAFARFQGRDHGLVPGRDDIVDLSVVDGGLHDLQRKGNAVLAARASGWLDLRSAEQDDLGTLLATFRPRQARGWRESDSAAGRVLGQSSLLSMDVSGPGRIATNDRESVFVYDLPRGDKWLAENPPEVPPSLTIHKDSVHDKSELTHIGGVKWIGDRGETLALGINGQFQSALQYVQLSPSGKAYQIHRAIDNPAMSNTGRSSHQINAASILPLDVSSISNHTRPLVLAAWQDGTCRLQDLRTPTPFDAVYEDNVYPESNIQHLLTWGTERFIAGGPSDELLRIFDFRWTRGYYHTQALPCRSVMPYPDPPQPFASEESRRARGAEERRACCDHLAGFECTWHRQSRDIYHRPNCNIYFTRKEHRSGRGFVRSRHPSMEGVRSLAKGSDLCPSFYVGVVGGFLEARLGLQGTSGDAVDPNLSYQYLGLPGDEVGGEAAEAGQEGCSGTGYETVELTSSLMETGDGLSVAHNDRSIPLPPLRPNPMMRDHLKKGPKIPEEMVDCHRLDPRYQHSNDFGDFVAWKGSYGSPVR</sequence>
<dbReference type="EMBL" id="CP034205">
    <property type="protein sequence ID" value="QBZ55459.1"/>
    <property type="molecule type" value="Genomic_DNA"/>
</dbReference>
<dbReference type="AlphaFoldDB" id="A0A4P7MZN5"/>
<dbReference type="SUPFAM" id="SSF81383">
    <property type="entry name" value="F-box domain"/>
    <property type="match status" value="1"/>
</dbReference>
<dbReference type="InterPro" id="IPR036047">
    <property type="entry name" value="F-box-like_dom_sf"/>
</dbReference>
<protein>
    <submittedName>
        <fullName evidence="1">Uncharacterized protein</fullName>
    </submittedName>
</protein>
<name>A0A4P7MZN5_PYROR</name>
<proteinExistence type="predicted"/>
<reference evidence="1 2" key="1">
    <citation type="journal article" date="2019" name="Mol. Biol. Evol.">
        <title>Blast fungal genomes show frequent chromosomal changes, gene gains and losses, and effector gene turnover.</title>
        <authorList>
            <person name="Gomez Luciano L.B."/>
            <person name="Jason Tsai I."/>
            <person name="Chuma I."/>
            <person name="Tosa Y."/>
            <person name="Chen Y.H."/>
            <person name="Li J.Y."/>
            <person name="Li M.Y."/>
            <person name="Jade Lu M.Y."/>
            <person name="Nakayashiki H."/>
            <person name="Li W.H."/>
        </authorList>
    </citation>
    <scope>NUCLEOTIDE SEQUENCE [LARGE SCALE GENOMIC DNA]</scope>
    <source>
        <strain evidence="1">MZ5-1-6</strain>
    </source>
</reference>
<dbReference type="Proteomes" id="UP000294847">
    <property type="component" value="Chromosome 2"/>
</dbReference>
<evidence type="ECO:0000313" key="1">
    <source>
        <dbReference type="EMBL" id="QBZ55459.1"/>
    </source>
</evidence>
<accession>A0A4P7MZN5</accession>
<evidence type="ECO:0000313" key="2">
    <source>
        <dbReference type="Proteomes" id="UP000294847"/>
    </source>
</evidence>